<feature type="domain" description="DUF753" evidence="2">
    <location>
        <begin position="152"/>
        <end position="226"/>
    </location>
</feature>
<evidence type="ECO:0000259" key="2">
    <source>
        <dbReference type="Pfam" id="PF05444"/>
    </source>
</evidence>
<dbReference type="EMBL" id="OU895877">
    <property type="protein sequence ID" value="CAG9799159.1"/>
    <property type="molecule type" value="Genomic_DNA"/>
</dbReference>
<dbReference type="AlphaFoldDB" id="A0A9N9RLS5"/>
<reference evidence="3" key="1">
    <citation type="submission" date="2022-01" db="EMBL/GenBank/DDBJ databases">
        <authorList>
            <person name="King R."/>
        </authorList>
    </citation>
    <scope>NUCLEOTIDE SEQUENCE</scope>
</reference>
<keyword evidence="1" id="KW-0812">Transmembrane</keyword>
<protein>
    <recommendedName>
        <fullName evidence="2">DUF753 domain-containing protein</fullName>
    </recommendedName>
</protein>
<evidence type="ECO:0000256" key="1">
    <source>
        <dbReference type="SAM" id="Phobius"/>
    </source>
</evidence>
<feature type="domain" description="DUF753" evidence="2">
    <location>
        <begin position="480"/>
        <end position="558"/>
    </location>
</feature>
<dbReference type="InterPro" id="IPR008472">
    <property type="entry name" value="DUF753"/>
</dbReference>
<keyword evidence="1" id="KW-0472">Membrane</keyword>
<name>A0A9N9RLS5_9DIPT</name>
<feature type="domain" description="DUF753" evidence="2">
    <location>
        <begin position="233"/>
        <end position="305"/>
    </location>
</feature>
<organism evidence="3 4">
    <name type="scientific">Chironomus riparius</name>
    <dbReference type="NCBI Taxonomy" id="315576"/>
    <lineage>
        <taxon>Eukaryota</taxon>
        <taxon>Metazoa</taxon>
        <taxon>Ecdysozoa</taxon>
        <taxon>Arthropoda</taxon>
        <taxon>Hexapoda</taxon>
        <taxon>Insecta</taxon>
        <taxon>Pterygota</taxon>
        <taxon>Neoptera</taxon>
        <taxon>Endopterygota</taxon>
        <taxon>Diptera</taxon>
        <taxon>Nematocera</taxon>
        <taxon>Chironomoidea</taxon>
        <taxon>Chironomidae</taxon>
        <taxon>Chironominae</taxon>
        <taxon>Chironomus</taxon>
    </lineage>
</organism>
<dbReference type="OrthoDB" id="7730284at2759"/>
<reference evidence="3" key="2">
    <citation type="submission" date="2022-10" db="EMBL/GenBank/DDBJ databases">
        <authorList>
            <consortium name="ENA_rothamsted_submissions"/>
            <consortium name="culmorum"/>
            <person name="King R."/>
        </authorList>
    </citation>
    <scope>NUCLEOTIDE SEQUENCE</scope>
</reference>
<feature type="domain" description="DUF753" evidence="2">
    <location>
        <begin position="315"/>
        <end position="389"/>
    </location>
</feature>
<evidence type="ECO:0000313" key="3">
    <source>
        <dbReference type="EMBL" id="CAG9799159.1"/>
    </source>
</evidence>
<keyword evidence="4" id="KW-1185">Reference proteome</keyword>
<dbReference type="PANTHER" id="PTHR21721">
    <property type="entry name" value="GH09876P-RELATED"/>
    <property type="match status" value="1"/>
</dbReference>
<keyword evidence="1" id="KW-1133">Transmembrane helix</keyword>
<feature type="transmembrane region" description="Helical" evidence="1">
    <location>
        <begin position="36"/>
        <end position="55"/>
    </location>
</feature>
<dbReference type="Proteomes" id="UP001153620">
    <property type="component" value="Chromosome 1"/>
</dbReference>
<proteinExistence type="predicted"/>
<gene>
    <name evidence="3" type="ORF">CHIRRI_LOCUS2132</name>
</gene>
<accession>A0A9N9RLS5</accession>
<evidence type="ECO:0000313" key="4">
    <source>
        <dbReference type="Proteomes" id="UP001153620"/>
    </source>
</evidence>
<sequence>MFTCLMTIKNFYSAKICHCFTDGPKEKISLIHNKMYFMKIGNIILVLLTLIVTTSCLRCLSCNSKFNENCPTNLNATATILCEEGDECVTFVDENSVIYRGCSSEMDESVDVYKTCNNSDLCNRESVCLDNPNCLFCDDEKCVNPDSTYKHTCVECDSTLGQICSTIDIKLQQVDCRNSHQFSCYHYEKDNIVKRGCLSHIRVNDNLKQECENSNFCKICVGNNCNIKEKLQMCFTCNSFENSNCATLKEELPVKICKDYLDTCKVYVKPNSTTHRGCSLEIDDTTVECSPQTVNCKQCSENLCNGGIFPNNRISCYQCRGPPTSDCSRNVKEDMIHPCEKFYFRDSCYLMVDKNNVTSRGCLSDSDFFSNLCQANPNECDVCQTSNCNMNSIIRPPALNCIKCDTSTDPKCLWGFNDGSKTPCTKNVLHHQEESCFIFQVSNTSLIRGCTLDSNVCKLSNSCLICKESGCNNEKKVEQYCIECSSEENGECFNQPQNLKNVSCEGNITYEQRGCFTWTNEFNHVSRGCFSSLTTTKKFKCLNDHEHCEICYKNDNCNTLPKNKCNNLDNMNFLITIALAIFFNYTYFN</sequence>
<dbReference type="Pfam" id="PF05444">
    <property type="entry name" value="DUF753"/>
    <property type="match status" value="4"/>
</dbReference>